<dbReference type="AlphaFoldDB" id="A0A9W8ZAR0"/>
<proteinExistence type="predicted"/>
<gene>
    <name evidence="1" type="ORF">N0V91_006620</name>
</gene>
<keyword evidence="2" id="KW-1185">Reference proteome</keyword>
<protein>
    <submittedName>
        <fullName evidence="1">Uncharacterized protein</fullName>
    </submittedName>
</protein>
<organism evidence="1 2">
    <name type="scientific">Didymella pomorum</name>
    <dbReference type="NCBI Taxonomy" id="749634"/>
    <lineage>
        <taxon>Eukaryota</taxon>
        <taxon>Fungi</taxon>
        <taxon>Dikarya</taxon>
        <taxon>Ascomycota</taxon>
        <taxon>Pezizomycotina</taxon>
        <taxon>Dothideomycetes</taxon>
        <taxon>Pleosporomycetidae</taxon>
        <taxon>Pleosporales</taxon>
        <taxon>Pleosporineae</taxon>
        <taxon>Didymellaceae</taxon>
        <taxon>Didymella</taxon>
    </lineage>
</organism>
<reference evidence="1" key="1">
    <citation type="submission" date="2022-10" db="EMBL/GenBank/DDBJ databases">
        <title>Tapping the CABI collections for fungal endophytes: first genome assemblies for Collariella, Neodidymelliopsis, Ascochyta clinopodiicola, Didymella pomorum, Didymosphaeria variabile, Neocosmospora piperis and Neocucurbitaria cava.</title>
        <authorList>
            <person name="Hill R."/>
        </authorList>
    </citation>
    <scope>NUCLEOTIDE SEQUENCE</scope>
    <source>
        <strain evidence="1">IMI 355091</strain>
    </source>
</reference>
<accession>A0A9W8ZAR0</accession>
<dbReference type="EMBL" id="JAPEVA010000052">
    <property type="protein sequence ID" value="KAJ4403389.1"/>
    <property type="molecule type" value="Genomic_DNA"/>
</dbReference>
<evidence type="ECO:0000313" key="1">
    <source>
        <dbReference type="EMBL" id="KAJ4403389.1"/>
    </source>
</evidence>
<sequence>MTYQAMLCQRRMYDLSREGLNTWAGRKQLVSDFGVHVDEIAEQIGNSRVPVHILIVTSGRKIHRSLELLLRRPPYRQAAGSVPSWDDYDIMLAATEVLELHLEVPPPELKPWAWKNWVQWHALAVLLAEVLTRPTDPLAVRAFEVASNAYRYYARIVADSQSARLMRRVNDARQTVGASSQSPGTSHIHPGIYSHRQFSHMSLFDGTGSFESFTQSMYDTTEQGNHGVDTFNIELKSQPCLVWDEFLEDIIDASAWS</sequence>
<comment type="caution">
    <text evidence="1">The sequence shown here is derived from an EMBL/GenBank/DDBJ whole genome shotgun (WGS) entry which is preliminary data.</text>
</comment>
<dbReference type="Proteomes" id="UP001140510">
    <property type="component" value="Unassembled WGS sequence"/>
</dbReference>
<evidence type="ECO:0000313" key="2">
    <source>
        <dbReference type="Proteomes" id="UP001140510"/>
    </source>
</evidence>
<dbReference type="OrthoDB" id="424974at2759"/>
<name>A0A9W8ZAR0_9PLEO</name>